<proteinExistence type="predicted"/>
<sequence length="50" mass="5860">MLNYILPQIRKRNHAALHFTKEILEGQNLFVIKIIKLTPLQAIFPIFVKS</sequence>
<dbReference type="Proteomes" id="UP000006044">
    <property type="component" value="Unassembled WGS sequence"/>
</dbReference>
<evidence type="ECO:0000313" key="2">
    <source>
        <dbReference type="Proteomes" id="UP000006044"/>
    </source>
</evidence>
<accession>K0WV74</accession>
<name>K0WV74_9BACT</name>
<organism evidence="1 2">
    <name type="scientific">Barnesiella intestinihominis YIT 11860</name>
    <dbReference type="NCBI Taxonomy" id="742726"/>
    <lineage>
        <taxon>Bacteria</taxon>
        <taxon>Pseudomonadati</taxon>
        <taxon>Bacteroidota</taxon>
        <taxon>Bacteroidia</taxon>
        <taxon>Bacteroidales</taxon>
        <taxon>Barnesiellaceae</taxon>
        <taxon>Barnesiella</taxon>
    </lineage>
</organism>
<dbReference type="EMBL" id="ADLE01000014">
    <property type="protein sequence ID" value="EJZ63162.1"/>
    <property type="molecule type" value="Genomic_DNA"/>
</dbReference>
<evidence type="ECO:0000313" key="1">
    <source>
        <dbReference type="EMBL" id="EJZ63162.1"/>
    </source>
</evidence>
<dbReference type="AlphaFoldDB" id="K0WV74"/>
<protein>
    <submittedName>
        <fullName evidence="1">Uncharacterized protein</fullName>
    </submittedName>
</protein>
<comment type="caution">
    <text evidence="1">The sequence shown here is derived from an EMBL/GenBank/DDBJ whole genome shotgun (WGS) entry which is preliminary data.</text>
</comment>
<reference evidence="1 2" key="1">
    <citation type="submission" date="2012-08" db="EMBL/GenBank/DDBJ databases">
        <title>The Genome Sequence of Barnesiella intestinihominis YIT 11860.</title>
        <authorList>
            <consortium name="The Broad Institute Genome Sequencing Platform"/>
            <person name="Earl A."/>
            <person name="Ward D."/>
            <person name="Feldgarden M."/>
            <person name="Gevers D."/>
            <person name="Morotomi M."/>
            <person name="Walker B."/>
            <person name="Young S.K."/>
            <person name="Zeng Q."/>
            <person name="Gargeya S."/>
            <person name="Fitzgerald M."/>
            <person name="Haas B."/>
            <person name="Abouelleil A."/>
            <person name="Alvarado L."/>
            <person name="Arachchi H.M."/>
            <person name="Berlin A.M."/>
            <person name="Chapman S.B."/>
            <person name="Goldberg J."/>
            <person name="Griggs A."/>
            <person name="Gujja S."/>
            <person name="Hansen M."/>
            <person name="Howarth C."/>
            <person name="Imamovic A."/>
            <person name="Larimer J."/>
            <person name="McCowen C."/>
            <person name="Montmayeur A."/>
            <person name="Murphy C."/>
            <person name="Neiman D."/>
            <person name="Pearson M."/>
            <person name="Priest M."/>
            <person name="Roberts A."/>
            <person name="Saif S."/>
            <person name="Shea T."/>
            <person name="Sisk P."/>
            <person name="Sykes S."/>
            <person name="Wortman J."/>
            <person name="Nusbaum C."/>
            <person name="Birren B."/>
        </authorList>
    </citation>
    <scope>NUCLEOTIDE SEQUENCE [LARGE SCALE GENOMIC DNA]</scope>
    <source>
        <strain evidence="1 2">YIT 11860</strain>
    </source>
</reference>
<gene>
    <name evidence="1" type="ORF">HMPREF9448_01809</name>
</gene>
<keyword evidence="2" id="KW-1185">Reference proteome</keyword>
<dbReference type="STRING" id="742726.HMPREF9448_01809"/>
<dbReference type="HOGENOM" id="CLU_3114962_0_0_10"/>